<keyword evidence="2 10" id="KW-0436">Ligase</keyword>
<evidence type="ECO:0000256" key="6">
    <source>
        <dbReference type="ARBA" id="ARBA00023146"/>
    </source>
</evidence>
<protein>
    <recommendedName>
        <fullName evidence="1 8">Tyrosine--tRNA ligase</fullName>
        <ecNumber evidence="1 8">6.1.1.1</ecNumber>
    </recommendedName>
</protein>
<comment type="similarity">
    <text evidence="10">Belongs to the class-I aminoacyl-tRNA synthetase family.</text>
</comment>
<dbReference type="GO" id="GO:0003723">
    <property type="term" value="F:RNA binding"/>
    <property type="evidence" value="ECO:0007669"/>
    <property type="project" value="UniProtKB-KW"/>
</dbReference>
<dbReference type="GO" id="GO:0005829">
    <property type="term" value="C:cytosol"/>
    <property type="evidence" value="ECO:0007669"/>
    <property type="project" value="TreeGrafter"/>
</dbReference>
<proteinExistence type="inferred from homology"/>
<dbReference type="InterPro" id="IPR002942">
    <property type="entry name" value="S4_RNA-bd"/>
</dbReference>
<dbReference type="GO" id="GO:0004831">
    <property type="term" value="F:tyrosine-tRNA ligase activity"/>
    <property type="evidence" value="ECO:0007669"/>
    <property type="project" value="UniProtKB-UniRule"/>
</dbReference>
<sequence>MTVDTDPTKIAELLARGVTEIIGRDELVAKLNSGQTLRVKLGIDPTSANLHLGRSIPLLKLRDFQDLGHQIIFVIGDFTGQIGDTSDKESERPMLTEAEVATNLTSYVEQVGKILDLERCEIRHNSEWLKQLTFAEIGRQADAFSVSDFIARDNIKRRLEAGKRVSLRETLYPLLQGYDSVEIRADVEVGGTDQRFNMLAGRELQRLYDQAPQSIITNPLIDGLDGRKMSSSWGNVIKITETAPEMYGQVMSLRDELIIPYFINTTRFDLDQIRQFESELVAGGNPKEIKMKLAHELVRFYHSAIAADQAQEYFVKTFSQKELPDRLPELKPSAYDLLTVLTEAGFAESKSDARRAIEQDGVRVNEAPVTDPKLVLNPGDIVQKGKRHFMKVI</sequence>
<comment type="caution">
    <text evidence="12">The sequence shown here is derived from an EMBL/GenBank/DDBJ whole genome shotgun (WGS) entry which is preliminary data.</text>
</comment>
<evidence type="ECO:0000259" key="11">
    <source>
        <dbReference type="Pfam" id="PF01479"/>
    </source>
</evidence>
<dbReference type="InterPro" id="IPR014729">
    <property type="entry name" value="Rossmann-like_a/b/a_fold"/>
</dbReference>
<dbReference type="InterPro" id="IPR024088">
    <property type="entry name" value="Tyr-tRNA-ligase_bac-type"/>
</dbReference>
<dbReference type="Gene3D" id="3.40.50.620">
    <property type="entry name" value="HUPs"/>
    <property type="match status" value="1"/>
</dbReference>
<evidence type="ECO:0000313" key="12">
    <source>
        <dbReference type="EMBL" id="PIR45857.1"/>
    </source>
</evidence>
<gene>
    <name evidence="12" type="ORF">COV08_02720</name>
</gene>
<dbReference type="PANTHER" id="PTHR11766">
    <property type="entry name" value="TYROSYL-TRNA SYNTHETASE"/>
    <property type="match status" value="1"/>
</dbReference>
<dbReference type="SUPFAM" id="SSF52374">
    <property type="entry name" value="Nucleotidylyl transferase"/>
    <property type="match status" value="1"/>
</dbReference>
<evidence type="ECO:0000256" key="3">
    <source>
        <dbReference type="ARBA" id="ARBA00022741"/>
    </source>
</evidence>
<evidence type="ECO:0000256" key="7">
    <source>
        <dbReference type="ARBA" id="ARBA00048248"/>
    </source>
</evidence>
<dbReference type="Gene3D" id="1.10.240.10">
    <property type="entry name" value="Tyrosyl-Transfer RNA Synthetase"/>
    <property type="match status" value="1"/>
</dbReference>
<evidence type="ECO:0000256" key="4">
    <source>
        <dbReference type="ARBA" id="ARBA00022840"/>
    </source>
</evidence>
<dbReference type="Pfam" id="PF00579">
    <property type="entry name" value="tRNA-synt_1b"/>
    <property type="match status" value="1"/>
</dbReference>
<reference evidence="12 13" key="1">
    <citation type="submission" date="2017-09" db="EMBL/GenBank/DDBJ databases">
        <title>Depth-based differentiation of microbial function through sediment-hosted aquifers and enrichment of novel symbionts in the deep terrestrial subsurface.</title>
        <authorList>
            <person name="Probst A.J."/>
            <person name="Ladd B."/>
            <person name="Jarett J.K."/>
            <person name="Geller-Mcgrath D.E."/>
            <person name="Sieber C.M."/>
            <person name="Emerson J.B."/>
            <person name="Anantharaman K."/>
            <person name="Thomas B.C."/>
            <person name="Malmstrom R."/>
            <person name="Stieglmeier M."/>
            <person name="Klingl A."/>
            <person name="Woyke T."/>
            <person name="Ryan C.M."/>
            <person name="Banfield J.F."/>
        </authorList>
    </citation>
    <scope>NUCLEOTIDE SEQUENCE [LARGE SCALE GENOMIC DNA]</scope>
    <source>
        <strain evidence="12">CG10_big_fil_rev_8_21_14_0_10_49_38</strain>
    </source>
</reference>
<dbReference type="Pfam" id="PF01479">
    <property type="entry name" value="S4"/>
    <property type="match status" value="1"/>
</dbReference>
<keyword evidence="6 10" id="KW-0030">Aminoacyl-tRNA synthetase</keyword>
<dbReference type="GO" id="GO:0005524">
    <property type="term" value="F:ATP binding"/>
    <property type="evidence" value="ECO:0007669"/>
    <property type="project" value="UniProtKB-KW"/>
</dbReference>
<dbReference type="AlphaFoldDB" id="A0A2H0RHC4"/>
<dbReference type="PANTHER" id="PTHR11766:SF1">
    <property type="entry name" value="TYROSINE--TRNA LIGASE"/>
    <property type="match status" value="1"/>
</dbReference>
<dbReference type="Gene3D" id="3.10.290.10">
    <property type="entry name" value="RNA-binding S4 domain"/>
    <property type="match status" value="1"/>
</dbReference>
<keyword evidence="9" id="KW-0694">RNA-binding</keyword>
<dbReference type="PROSITE" id="PS50889">
    <property type="entry name" value="S4"/>
    <property type="match status" value="1"/>
</dbReference>
<dbReference type="EMBL" id="PCYK01000022">
    <property type="protein sequence ID" value="PIR45857.1"/>
    <property type="molecule type" value="Genomic_DNA"/>
</dbReference>
<keyword evidence="3 10" id="KW-0547">Nucleotide-binding</keyword>
<dbReference type="PRINTS" id="PR01040">
    <property type="entry name" value="TRNASYNTHTYR"/>
</dbReference>
<dbReference type="CDD" id="cd00165">
    <property type="entry name" value="S4"/>
    <property type="match status" value="1"/>
</dbReference>
<dbReference type="SUPFAM" id="SSF55174">
    <property type="entry name" value="Alpha-L RNA-binding motif"/>
    <property type="match status" value="1"/>
</dbReference>
<evidence type="ECO:0000256" key="8">
    <source>
        <dbReference type="NCBIfam" id="TIGR00234"/>
    </source>
</evidence>
<dbReference type="EC" id="6.1.1.1" evidence="1 8"/>
<evidence type="ECO:0000313" key="13">
    <source>
        <dbReference type="Proteomes" id="UP000230431"/>
    </source>
</evidence>
<dbReference type="InterPro" id="IPR002307">
    <property type="entry name" value="Tyr-tRNA-ligase"/>
</dbReference>
<evidence type="ECO:0000256" key="5">
    <source>
        <dbReference type="ARBA" id="ARBA00022917"/>
    </source>
</evidence>
<evidence type="ECO:0000256" key="1">
    <source>
        <dbReference type="ARBA" id="ARBA00013160"/>
    </source>
</evidence>
<organism evidence="12 13">
    <name type="scientific">Candidatus Vogelbacteria bacterium CG10_big_fil_rev_8_21_14_0_10_49_38</name>
    <dbReference type="NCBI Taxonomy" id="1975043"/>
    <lineage>
        <taxon>Bacteria</taxon>
        <taxon>Candidatus Vogeliibacteriota</taxon>
    </lineage>
</organism>
<accession>A0A2H0RHC4</accession>
<dbReference type="InterPro" id="IPR036986">
    <property type="entry name" value="S4_RNA-bd_sf"/>
</dbReference>
<dbReference type="Proteomes" id="UP000230431">
    <property type="component" value="Unassembled WGS sequence"/>
</dbReference>
<evidence type="ECO:0000256" key="2">
    <source>
        <dbReference type="ARBA" id="ARBA00022598"/>
    </source>
</evidence>
<dbReference type="NCBIfam" id="TIGR00234">
    <property type="entry name" value="tyrS"/>
    <property type="match status" value="1"/>
</dbReference>
<comment type="catalytic activity">
    <reaction evidence="7">
        <text>tRNA(Tyr) + L-tyrosine + ATP = L-tyrosyl-tRNA(Tyr) + AMP + diphosphate + H(+)</text>
        <dbReference type="Rhea" id="RHEA:10220"/>
        <dbReference type="Rhea" id="RHEA-COMP:9706"/>
        <dbReference type="Rhea" id="RHEA-COMP:9707"/>
        <dbReference type="ChEBI" id="CHEBI:15378"/>
        <dbReference type="ChEBI" id="CHEBI:30616"/>
        <dbReference type="ChEBI" id="CHEBI:33019"/>
        <dbReference type="ChEBI" id="CHEBI:58315"/>
        <dbReference type="ChEBI" id="CHEBI:78442"/>
        <dbReference type="ChEBI" id="CHEBI:78536"/>
        <dbReference type="ChEBI" id="CHEBI:456215"/>
        <dbReference type="EC" id="6.1.1.1"/>
    </reaction>
</comment>
<keyword evidence="4 10" id="KW-0067">ATP-binding</keyword>
<evidence type="ECO:0000256" key="10">
    <source>
        <dbReference type="RuleBase" id="RU363036"/>
    </source>
</evidence>
<dbReference type="InterPro" id="IPR002305">
    <property type="entry name" value="aa-tRNA-synth_Ic"/>
</dbReference>
<feature type="domain" description="RNA-binding S4" evidence="11">
    <location>
        <begin position="337"/>
        <end position="382"/>
    </location>
</feature>
<dbReference type="GO" id="GO:0006437">
    <property type="term" value="P:tyrosyl-tRNA aminoacylation"/>
    <property type="evidence" value="ECO:0007669"/>
    <property type="project" value="UniProtKB-UniRule"/>
</dbReference>
<keyword evidence="5 10" id="KW-0648">Protein biosynthesis</keyword>
<dbReference type="CDD" id="cd00805">
    <property type="entry name" value="TyrRS_core"/>
    <property type="match status" value="1"/>
</dbReference>
<evidence type="ECO:0000256" key="9">
    <source>
        <dbReference type="PROSITE-ProRule" id="PRU00182"/>
    </source>
</evidence>
<name>A0A2H0RHC4_9BACT</name>